<evidence type="ECO:0000313" key="1">
    <source>
        <dbReference type="EMBL" id="SDN25195.1"/>
    </source>
</evidence>
<protein>
    <submittedName>
        <fullName evidence="1">Uncharacterized protein</fullName>
    </submittedName>
</protein>
<name>A0A1G9ZVM4_9FIRM</name>
<dbReference type="RefSeq" id="WP_092074986.1">
    <property type="nucleotide sequence ID" value="NZ_FNHB01000015.1"/>
</dbReference>
<dbReference type="STRING" id="146817.SAMN04488502_11575"/>
<dbReference type="Proteomes" id="UP000214880">
    <property type="component" value="Unassembled WGS sequence"/>
</dbReference>
<accession>A0A1G9ZVM4</accession>
<sequence>MTIEQAALLLKAATEELIRHGAIGFRGDRSELEVHIHEHERLMQLPGELVVEERKNDEYYPYAGKKEFADIKFFCLYETDPRQQSEDERK</sequence>
<gene>
    <name evidence="1" type="ORF">SAMN04488502_11575</name>
</gene>
<proteinExistence type="predicted"/>
<keyword evidence="2" id="KW-1185">Reference proteome</keyword>
<organism evidence="1 2">
    <name type="scientific">Dendrosporobacter quercicolus</name>
    <dbReference type="NCBI Taxonomy" id="146817"/>
    <lineage>
        <taxon>Bacteria</taxon>
        <taxon>Bacillati</taxon>
        <taxon>Bacillota</taxon>
        <taxon>Negativicutes</taxon>
        <taxon>Selenomonadales</taxon>
        <taxon>Sporomusaceae</taxon>
        <taxon>Dendrosporobacter</taxon>
    </lineage>
</organism>
<dbReference type="AlphaFoldDB" id="A0A1G9ZVM4"/>
<evidence type="ECO:0000313" key="2">
    <source>
        <dbReference type="Proteomes" id="UP000214880"/>
    </source>
</evidence>
<dbReference type="EMBL" id="FNHB01000015">
    <property type="protein sequence ID" value="SDN25195.1"/>
    <property type="molecule type" value="Genomic_DNA"/>
</dbReference>
<reference evidence="1 2" key="1">
    <citation type="submission" date="2016-10" db="EMBL/GenBank/DDBJ databases">
        <authorList>
            <person name="de Groot N.N."/>
        </authorList>
    </citation>
    <scope>NUCLEOTIDE SEQUENCE [LARGE SCALE GENOMIC DNA]</scope>
    <source>
        <strain evidence="1 2">DSM 1736</strain>
    </source>
</reference>